<evidence type="ECO:0000259" key="2">
    <source>
        <dbReference type="PROSITE" id="PS50853"/>
    </source>
</evidence>
<feature type="domain" description="Fibronectin type-III" evidence="2">
    <location>
        <begin position="47"/>
        <end position="137"/>
    </location>
</feature>
<protein>
    <submittedName>
        <fullName evidence="3">Fibronectin type III domain-containing protein</fullName>
    </submittedName>
</protein>
<dbReference type="Gene3D" id="2.60.40.10">
    <property type="entry name" value="Immunoglobulins"/>
    <property type="match status" value="1"/>
</dbReference>
<dbReference type="RefSeq" id="WP_242286054.1">
    <property type="nucleotide sequence ID" value="NZ_JAKKSL010000002.1"/>
</dbReference>
<gene>
    <name evidence="3" type="ORF">L3081_10870</name>
</gene>
<feature type="compositionally biased region" description="Gly residues" evidence="1">
    <location>
        <begin position="33"/>
        <end position="43"/>
    </location>
</feature>
<dbReference type="PROSITE" id="PS50853">
    <property type="entry name" value="FN3"/>
    <property type="match status" value="1"/>
</dbReference>
<comment type="caution">
    <text evidence="3">The sequence shown here is derived from an EMBL/GenBank/DDBJ whole genome shotgun (WGS) entry which is preliminary data.</text>
</comment>
<dbReference type="InterPro" id="IPR036116">
    <property type="entry name" value="FN3_sf"/>
</dbReference>
<evidence type="ECO:0000256" key="1">
    <source>
        <dbReference type="SAM" id="MobiDB-lite"/>
    </source>
</evidence>
<dbReference type="Pfam" id="PF00041">
    <property type="entry name" value="fn3"/>
    <property type="match status" value="1"/>
</dbReference>
<dbReference type="InterPro" id="IPR013783">
    <property type="entry name" value="Ig-like_fold"/>
</dbReference>
<accession>A0ABS9X0R2</accession>
<proteinExistence type="predicted"/>
<evidence type="ECO:0000313" key="3">
    <source>
        <dbReference type="EMBL" id="MCI2283808.1"/>
    </source>
</evidence>
<organism evidence="3 4">
    <name type="scientific">Colwellia maritima</name>
    <dbReference type="NCBI Taxonomy" id="2912588"/>
    <lineage>
        <taxon>Bacteria</taxon>
        <taxon>Pseudomonadati</taxon>
        <taxon>Pseudomonadota</taxon>
        <taxon>Gammaproteobacteria</taxon>
        <taxon>Alteromonadales</taxon>
        <taxon>Colwelliaceae</taxon>
        <taxon>Colwellia</taxon>
    </lineage>
</organism>
<keyword evidence="4" id="KW-1185">Reference proteome</keyword>
<evidence type="ECO:0000313" key="4">
    <source>
        <dbReference type="Proteomes" id="UP001139646"/>
    </source>
</evidence>
<dbReference type="EMBL" id="JAKKSL010000002">
    <property type="protein sequence ID" value="MCI2283808.1"/>
    <property type="molecule type" value="Genomic_DNA"/>
</dbReference>
<dbReference type="SUPFAM" id="SSF49265">
    <property type="entry name" value="Fibronectin type III"/>
    <property type="match status" value="1"/>
</dbReference>
<feature type="region of interest" description="Disordered" evidence="1">
    <location>
        <begin position="23"/>
        <end position="85"/>
    </location>
</feature>
<reference evidence="3" key="1">
    <citation type="submission" date="2022-01" db="EMBL/GenBank/DDBJ databases">
        <title>Colwellia maritima, isolated from seawater.</title>
        <authorList>
            <person name="Kristyanto S."/>
            <person name="Jung J."/>
            <person name="Jeon C.O."/>
        </authorList>
    </citation>
    <scope>NUCLEOTIDE SEQUENCE</scope>
    <source>
        <strain evidence="3">MSW7</strain>
    </source>
</reference>
<dbReference type="InterPro" id="IPR003961">
    <property type="entry name" value="FN3_dom"/>
</dbReference>
<dbReference type="Proteomes" id="UP001139646">
    <property type="component" value="Unassembled WGS sequence"/>
</dbReference>
<sequence length="143" mass="14808">MIAVTGTRNNASLSVDFDATSCRTSIGRDTGSGDTGGGSGGNNTGPVPAPNNLAGSPGTNSINLTWSDNSNNEDSFTLQRSAPGGSWVTIATPGANTTSYNDSSLSPNSTYYYTMHAKNSTNTSAWSSTITVQTLDVWLNRSD</sequence>
<name>A0ABS9X0R2_9GAMM</name>
<dbReference type="CDD" id="cd00063">
    <property type="entry name" value="FN3"/>
    <property type="match status" value="1"/>
</dbReference>
<feature type="compositionally biased region" description="Polar residues" evidence="1">
    <location>
        <begin position="53"/>
        <end position="80"/>
    </location>
</feature>